<dbReference type="Gene3D" id="2.60.220.30">
    <property type="match status" value="1"/>
</dbReference>
<keyword evidence="4" id="KW-1185">Reference proteome</keyword>
<evidence type="ECO:0000259" key="2">
    <source>
        <dbReference type="PROSITE" id="PS51145"/>
    </source>
</evidence>
<dbReference type="RefSeq" id="WP_116978762.1">
    <property type="nucleotide sequence ID" value="NZ_QPMM01000018.1"/>
</dbReference>
<dbReference type="OrthoDB" id="770607at2"/>
<gene>
    <name evidence="3" type="ORF">DVR12_26125</name>
</gene>
<dbReference type="Proteomes" id="UP000260644">
    <property type="component" value="Unassembled WGS sequence"/>
</dbReference>
<reference evidence="3 4" key="1">
    <citation type="submission" date="2018-07" db="EMBL/GenBank/DDBJ databases">
        <title>Chitinophaga K2CV101002-2 sp. nov., isolated from a monsoon evergreen broad-leaved forest soil.</title>
        <authorList>
            <person name="Lv Y."/>
        </authorList>
    </citation>
    <scope>NUCLEOTIDE SEQUENCE [LARGE SCALE GENOMIC DNA]</scope>
    <source>
        <strain evidence="3 4">GDMCC 1.1288</strain>
    </source>
</reference>
<protein>
    <recommendedName>
        <fullName evidence="2">ZU5 domain-containing protein</fullName>
    </recommendedName>
</protein>
<dbReference type="PROSITE" id="PS51145">
    <property type="entry name" value="ZU5"/>
    <property type="match status" value="1"/>
</dbReference>
<name>A0A3E1Y2D9_9BACT</name>
<sequence>MNTNKLVQLFFIAGLIILGAACKKSNTDKPDNSKPSVPLKTPRGQVVGTPKKVTIGANGGSIAMPDNYISIQVPAGAVDNNTEFSIQEVQANAGIQTGRLFRILPEGITLKKPVEITFHYTDTDIEGSNEDYLYPCYQNSEGGWHKIMDCTLDKSQKTLKVSTTHFSDWALLRDVAIKTTKNALGSGEEATLEAYVIDEDEDGTIPEFIGLKPEQIVEWKVVVGGGTISGGKNPIVTYKAPNTSAQVEAMVEVTVKNVVKKSDPKRPGNGGLVIVRRTITVLPEEYVVWKISGGEQKAMFFSMGVFNGKAILSATATNESVSFQTNSYVIGKFSVGDMSKPKMADLTATYEHKTYESKYTECDTYNKVYASGSIIYDMVSDTVGGLVQGSFEGQLFKLENCVLDYRNVSGRFRVRRGQ</sequence>
<evidence type="ECO:0000256" key="1">
    <source>
        <dbReference type="SAM" id="MobiDB-lite"/>
    </source>
</evidence>
<dbReference type="InterPro" id="IPR000906">
    <property type="entry name" value="ZU5_dom"/>
</dbReference>
<dbReference type="AlphaFoldDB" id="A0A3E1Y2D9"/>
<accession>A0A3E1Y2D9</accession>
<evidence type="ECO:0000313" key="4">
    <source>
        <dbReference type="Proteomes" id="UP000260644"/>
    </source>
</evidence>
<comment type="caution">
    <text evidence="3">The sequence shown here is derived from an EMBL/GenBank/DDBJ whole genome shotgun (WGS) entry which is preliminary data.</text>
</comment>
<feature type="domain" description="ZU5" evidence="2">
    <location>
        <begin position="49"/>
        <end position="175"/>
    </location>
</feature>
<organism evidence="3 4">
    <name type="scientific">Chitinophaga silvatica</name>
    <dbReference type="NCBI Taxonomy" id="2282649"/>
    <lineage>
        <taxon>Bacteria</taxon>
        <taxon>Pseudomonadati</taxon>
        <taxon>Bacteroidota</taxon>
        <taxon>Chitinophagia</taxon>
        <taxon>Chitinophagales</taxon>
        <taxon>Chitinophagaceae</taxon>
        <taxon>Chitinophaga</taxon>
    </lineage>
</organism>
<evidence type="ECO:0000313" key="3">
    <source>
        <dbReference type="EMBL" id="RFS18860.1"/>
    </source>
</evidence>
<dbReference type="PROSITE" id="PS51257">
    <property type="entry name" value="PROKAR_LIPOPROTEIN"/>
    <property type="match status" value="1"/>
</dbReference>
<proteinExistence type="predicted"/>
<dbReference type="EMBL" id="QPMM01000018">
    <property type="protein sequence ID" value="RFS18860.1"/>
    <property type="molecule type" value="Genomic_DNA"/>
</dbReference>
<feature type="region of interest" description="Disordered" evidence="1">
    <location>
        <begin position="25"/>
        <end position="45"/>
    </location>
</feature>